<dbReference type="InterPro" id="IPR011990">
    <property type="entry name" value="TPR-like_helical_dom_sf"/>
</dbReference>
<sequence>MRWDFGKVYKEIRKSKGLSQQEVCGDRLSRTSLSKIENCQSIPNFEHMVYLLNQIDMSLDEFIYICNLYQPSERQSLIIEVNNLLETPDISKIEELVQRCNNCLAKEDDVPIKNLRNVLEMFQWIRTNGIQKKNPEYQKLVLKIWEPLERRDSWYISDFRLLNAILHHFPIDCLQKITQHIFRNLEKYKDYRNIKRDQITLLVNLSTVFIKYGHLRECEEILVKLLKLCKEMKSYDDFGLCQIRLGICRGDSSLIEKGRQLLILCEEKDLLQAVDLEIERYGSEVILND</sequence>
<dbReference type="AlphaFoldDB" id="A0A1G6B434"/>
<accession>A0A1G6B434</accession>
<dbReference type="PANTHER" id="PTHR37038">
    <property type="entry name" value="TRANSCRIPTIONAL REGULATOR-RELATED"/>
    <property type="match status" value="1"/>
</dbReference>
<evidence type="ECO:0000313" key="2">
    <source>
        <dbReference type="EMBL" id="SDB15411.1"/>
    </source>
</evidence>
<dbReference type="InterPro" id="IPR053163">
    <property type="entry name" value="HTH-type_regulator_Rgg"/>
</dbReference>
<dbReference type="InterPro" id="IPR010982">
    <property type="entry name" value="Lambda_DNA-bd_dom_sf"/>
</dbReference>
<dbReference type="Pfam" id="PF01381">
    <property type="entry name" value="HTH_3"/>
    <property type="match status" value="1"/>
</dbReference>
<dbReference type="RefSeq" id="WP_074485614.1">
    <property type="nucleotide sequence ID" value="NZ_FMXP01000009.1"/>
</dbReference>
<dbReference type="GO" id="GO:0003677">
    <property type="term" value="F:DNA binding"/>
    <property type="evidence" value="ECO:0007669"/>
    <property type="project" value="InterPro"/>
</dbReference>
<keyword evidence="3" id="KW-1185">Reference proteome</keyword>
<gene>
    <name evidence="2" type="ORF">SAMN02910293_00768</name>
</gene>
<dbReference type="SUPFAM" id="SSF47413">
    <property type="entry name" value="lambda repressor-like DNA-binding domains"/>
    <property type="match status" value="1"/>
</dbReference>
<feature type="domain" description="HTH cro/C1-type" evidence="1">
    <location>
        <begin position="10"/>
        <end position="62"/>
    </location>
</feature>
<dbReference type="Gene3D" id="1.25.40.10">
    <property type="entry name" value="Tetratricopeptide repeat domain"/>
    <property type="match status" value="1"/>
</dbReference>
<organism evidence="2 3">
    <name type="scientific">Streptococcus henryi</name>
    <dbReference type="NCBI Taxonomy" id="439219"/>
    <lineage>
        <taxon>Bacteria</taxon>
        <taxon>Bacillati</taxon>
        <taxon>Bacillota</taxon>
        <taxon>Bacilli</taxon>
        <taxon>Lactobacillales</taxon>
        <taxon>Streptococcaceae</taxon>
        <taxon>Streptococcus</taxon>
    </lineage>
</organism>
<dbReference type="CDD" id="cd00093">
    <property type="entry name" value="HTH_XRE"/>
    <property type="match status" value="1"/>
</dbReference>
<proteinExistence type="predicted"/>
<evidence type="ECO:0000313" key="3">
    <source>
        <dbReference type="Proteomes" id="UP000182508"/>
    </source>
</evidence>
<dbReference type="PANTHER" id="PTHR37038:SF13">
    <property type="entry name" value="HTH CRO_C1-TYPE DOMAIN-CONTAINING PROTEIN"/>
    <property type="match status" value="1"/>
</dbReference>
<dbReference type="InterPro" id="IPR010057">
    <property type="entry name" value="Transcription_activator_Rgg_C"/>
</dbReference>
<name>A0A1G6B434_9STRE</name>
<dbReference type="STRING" id="439219.SAMN02910293_00768"/>
<evidence type="ECO:0000259" key="1">
    <source>
        <dbReference type="PROSITE" id="PS50943"/>
    </source>
</evidence>
<dbReference type="InterPro" id="IPR001387">
    <property type="entry name" value="Cro/C1-type_HTH"/>
</dbReference>
<dbReference type="Pfam" id="PF21259">
    <property type="entry name" value="Rgg_C"/>
    <property type="match status" value="1"/>
</dbReference>
<protein>
    <submittedName>
        <fullName evidence="2">Helix-turn-helix domain-containing protein</fullName>
    </submittedName>
</protein>
<dbReference type="SMART" id="SM00530">
    <property type="entry name" value="HTH_XRE"/>
    <property type="match status" value="1"/>
</dbReference>
<dbReference type="Proteomes" id="UP000182508">
    <property type="component" value="Unassembled WGS sequence"/>
</dbReference>
<dbReference type="PROSITE" id="PS50943">
    <property type="entry name" value="HTH_CROC1"/>
    <property type="match status" value="1"/>
</dbReference>
<reference evidence="2 3" key="1">
    <citation type="submission" date="2016-10" db="EMBL/GenBank/DDBJ databases">
        <authorList>
            <person name="de Groot N.N."/>
        </authorList>
    </citation>
    <scope>NUCLEOTIDE SEQUENCE [LARGE SCALE GENOMIC DNA]</scope>
    <source>
        <strain evidence="2 3">A-4</strain>
    </source>
</reference>
<dbReference type="EMBL" id="FMXP01000009">
    <property type="protein sequence ID" value="SDB15411.1"/>
    <property type="molecule type" value="Genomic_DNA"/>
</dbReference>